<sequence length="82" mass="9215">MSVRASIQQSSVQQCFDVSNCFDNLLCWERGRVPGLLLGLEAIPKPDYMYTQVSRMVWSSSTTTLPQPGVDRRTQFVRSGST</sequence>
<feature type="non-terminal residue" evidence="2">
    <location>
        <position position="1"/>
    </location>
</feature>
<proteinExistence type="predicted"/>
<evidence type="ECO:0000313" key="2">
    <source>
        <dbReference type="EMBL" id="KIK27633.1"/>
    </source>
</evidence>
<accession>A0A0D0A6F2</accession>
<organism evidence="2 3">
    <name type="scientific">Pisolithus microcarpus 441</name>
    <dbReference type="NCBI Taxonomy" id="765257"/>
    <lineage>
        <taxon>Eukaryota</taxon>
        <taxon>Fungi</taxon>
        <taxon>Dikarya</taxon>
        <taxon>Basidiomycota</taxon>
        <taxon>Agaricomycotina</taxon>
        <taxon>Agaricomycetes</taxon>
        <taxon>Agaricomycetidae</taxon>
        <taxon>Boletales</taxon>
        <taxon>Sclerodermatineae</taxon>
        <taxon>Pisolithaceae</taxon>
        <taxon>Pisolithus</taxon>
    </lineage>
</organism>
<evidence type="ECO:0000256" key="1">
    <source>
        <dbReference type="SAM" id="MobiDB-lite"/>
    </source>
</evidence>
<protein>
    <submittedName>
        <fullName evidence="2">Uncharacterized protein</fullName>
    </submittedName>
</protein>
<dbReference type="EMBL" id="KN833695">
    <property type="protein sequence ID" value="KIK27633.1"/>
    <property type="molecule type" value="Genomic_DNA"/>
</dbReference>
<name>A0A0D0A6F2_9AGAM</name>
<reference evidence="2 3" key="1">
    <citation type="submission" date="2014-04" db="EMBL/GenBank/DDBJ databases">
        <authorList>
            <consortium name="DOE Joint Genome Institute"/>
            <person name="Kuo A."/>
            <person name="Kohler A."/>
            <person name="Costa M.D."/>
            <person name="Nagy L.G."/>
            <person name="Floudas D."/>
            <person name="Copeland A."/>
            <person name="Barry K.W."/>
            <person name="Cichocki N."/>
            <person name="Veneault-Fourrey C."/>
            <person name="LaButti K."/>
            <person name="Lindquist E.A."/>
            <person name="Lipzen A."/>
            <person name="Lundell T."/>
            <person name="Morin E."/>
            <person name="Murat C."/>
            <person name="Sun H."/>
            <person name="Tunlid A."/>
            <person name="Henrissat B."/>
            <person name="Grigoriev I.V."/>
            <person name="Hibbett D.S."/>
            <person name="Martin F."/>
            <person name="Nordberg H.P."/>
            <person name="Cantor M.N."/>
            <person name="Hua S.X."/>
        </authorList>
    </citation>
    <scope>NUCLEOTIDE SEQUENCE [LARGE SCALE GENOMIC DNA]</scope>
    <source>
        <strain evidence="2 3">441</strain>
    </source>
</reference>
<dbReference type="HOGENOM" id="CLU_2559134_0_0_1"/>
<keyword evidence="3" id="KW-1185">Reference proteome</keyword>
<gene>
    <name evidence="2" type="ORF">PISMIDRAFT_674533</name>
</gene>
<reference evidence="3" key="2">
    <citation type="submission" date="2015-01" db="EMBL/GenBank/DDBJ databases">
        <title>Evolutionary Origins and Diversification of the Mycorrhizal Mutualists.</title>
        <authorList>
            <consortium name="DOE Joint Genome Institute"/>
            <consortium name="Mycorrhizal Genomics Consortium"/>
            <person name="Kohler A."/>
            <person name="Kuo A."/>
            <person name="Nagy L.G."/>
            <person name="Floudas D."/>
            <person name="Copeland A."/>
            <person name="Barry K.W."/>
            <person name="Cichocki N."/>
            <person name="Veneault-Fourrey C."/>
            <person name="LaButti K."/>
            <person name="Lindquist E.A."/>
            <person name="Lipzen A."/>
            <person name="Lundell T."/>
            <person name="Morin E."/>
            <person name="Murat C."/>
            <person name="Riley R."/>
            <person name="Ohm R."/>
            <person name="Sun H."/>
            <person name="Tunlid A."/>
            <person name="Henrissat B."/>
            <person name="Grigoriev I.V."/>
            <person name="Hibbett D.S."/>
            <person name="Martin F."/>
        </authorList>
    </citation>
    <scope>NUCLEOTIDE SEQUENCE [LARGE SCALE GENOMIC DNA]</scope>
    <source>
        <strain evidence="3">441</strain>
    </source>
</reference>
<dbReference type="Proteomes" id="UP000054018">
    <property type="component" value="Unassembled WGS sequence"/>
</dbReference>
<dbReference type="AlphaFoldDB" id="A0A0D0A6F2"/>
<feature type="region of interest" description="Disordered" evidence="1">
    <location>
        <begin position="63"/>
        <end position="82"/>
    </location>
</feature>
<evidence type="ECO:0000313" key="3">
    <source>
        <dbReference type="Proteomes" id="UP000054018"/>
    </source>
</evidence>